<dbReference type="AlphaFoldDB" id="A0A165CYE3"/>
<accession>A0A165CYE3</accession>
<name>A0A165CYE3_9APHY</name>
<dbReference type="RefSeq" id="XP_040761483.1">
    <property type="nucleotide sequence ID" value="XM_040902015.1"/>
</dbReference>
<evidence type="ECO:0000256" key="1">
    <source>
        <dbReference type="SAM" id="MobiDB-lite"/>
    </source>
</evidence>
<gene>
    <name evidence="2" type="ORF">LAESUDRAFT_323740</name>
</gene>
<evidence type="ECO:0000313" key="3">
    <source>
        <dbReference type="Proteomes" id="UP000076871"/>
    </source>
</evidence>
<dbReference type="Proteomes" id="UP000076871">
    <property type="component" value="Unassembled WGS sequence"/>
</dbReference>
<organism evidence="2 3">
    <name type="scientific">Laetiporus sulphureus 93-53</name>
    <dbReference type="NCBI Taxonomy" id="1314785"/>
    <lineage>
        <taxon>Eukaryota</taxon>
        <taxon>Fungi</taxon>
        <taxon>Dikarya</taxon>
        <taxon>Basidiomycota</taxon>
        <taxon>Agaricomycotina</taxon>
        <taxon>Agaricomycetes</taxon>
        <taxon>Polyporales</taxon>
        <taxon>Laetiporus</taxon>
    </lineage>
</organism>
<feature type="region of interest" description="Disordered" evidence="1">
    <location>
        <begin position="1"/>
        <end position="27"/>
    </location>
</feature>
<keyword evidence="3" id="KW-1185">Reference proteome</keyword>
<sequence length="116" mass="12757">MHAFSAKPTQRKHLPCPRTSRRPSSVDLSTIRAQPIPLSTTECTSEARAGELSRCSESPVHGIVALSLMTGCGGVRLVGVARCAVAWGVFHIRVLRRGLYSRRLRVSPLSIMKYTR</sequence>
<protein>
    <submittedName>
        <fullName evidence="2">Uncharacterized protein</fullName>
    </submittedName>
</protein>
<evidence type="ECO:0000313" key="2">
    <source>
        <dbReference type="EMBL" id="KZT03743.1"/>
    </source>
</evidence>
<dbReference type="InParanoid" id="A0A165CYE3"/>
<proteinExistence type="predicted"/>
<feature type="compositionally biased region" description="Basic residues" evidence="1">
    <location>
        <begin position="9"/>
        <end position="21"/>
    </location>
</feature>
<reference evidence="2 3" key="1">
    <citation type="journal article" date="2016" name="Mol. Biol. Evol.">
        <title>Comparative Genomics of Early-Diverging Mushroom-Forming Fungi Provides Insights into the Origins of Lignocellulose Decay Capabilities.</title>
        <authorList>
            <person name="Nagy L.G."/>
            <person name="Riley R."/>
            <person name="Tritt A."/>
            <person name="Adam C."/>
            <person name="Daum C."/>
            <person name="Floudas D."/>
            <person name="Sun H."/>
            <person name="Yadav J.S."/>
            <person name="Pangilinan J."/>
            <person name="Larsson K.H."/>
            <person name="Matsuura K."/>
            <person name="Barry K."/>
            <person name="Labutti K."/>
            <person name="Kuo R."/>
            <person name="Ohm R.A."/>
            <person name="Bhattacharya S.S."/>
            <person name="Shirouzu T."/>
            <person name="Yoshinaga Y."/>
            <person name="Martin F.M."/>
            <person name="Grigoriev I.V."/>
            <person name="Hibbett D.S."/>
        </authorList>
    </citation>
    <scope>NUCLEOTIDE SEQUENCE [LARGE SCALE GENOMIC DNA]</scope>
    <source>
        <strain evidence="2 3">93-53</strain>
    </source>
</reference>
<dbReference type="EMBL" id="KV427641">
    <property type="protein sequence ID" value="KZT03743.1"/>
    <property type="molecule type" value="Genomic_DNA"/>
</dbReference>
<dbReference type="GeneID" id="63819046"/>